<comment type="subcellular location">
    <subcellularLocation>
        <location evidence="1">Membrane</location>
        <topology evidence="1">Multi-pass membrane protein</topology>
    </subcellularLocation>
</comment>
<dbReference type="Pfam" id="PF00474">
    <property type="entry name" value="SSF"/>
    <property type="match status" value="1"/>
</dbReference>
<reference evidence="9 10" key="1">
    <citation type="submission" date="2019-11" db="EMBL/GenBank/DDBJ databases">
        <title>Novel species isolated from a subtropical stream in China.</title>
        <authorList>
            <person name="Lu H."/>
        </authorList>
    </citation>
    <scope>NUCLEOTIDE SEQUENCE [LARGE SCALE GENOMIC DNA]</scope>
    <source>
        <strain evidence="9 10">FT80W</strain>
    </source>
</reference>
<dbReference type="GO" id="GO:0005886">
    <property type="term" value="C:plasma membrane"/>
    <property type="evidence" value="ECO:0007669"/>
    <property type="project" value="TreeGrafter"/>
</dbReference>
<dbReference type="PROSITE" id="PS50283">
    <property type="entry name" value="NA_SOLUT_SYMP_3"/>
    <property type="match status" value="1"/>
</dbReference>
<feature type="transmembrane region" description="Helical" evidence="8">
    <location>
        <begin position="185"/>
        <end position="207"/>
    </location>
</feature>
<keyword evidence="5 8" id="KW-1133">Transmembrane helix</keyword>
<feature type="transmembrane region" description="Helical" evidence="8">
    <location>
        <begin position="379"/>
        <end position="401"/>
    </location>
</feature>
<comment type="similarity">
    <text evidence="2 7">Belongs to the sodium:solute symporter (SSF) (TC 2.A.21) family.</text>
</comment>
<dbReference type="CDD" id="cd10322">
    <property type="entry name" value="SLC5sbd"/>
    <property type="match status" value="1"/>
</dbReference>
<feature type="transmembrane region" description="Helical" evidence="8">
    <location>
        <begin position="124"/>
        <end position="149"/>
    </location>
</feature>
<feature type="transmembrane region" description="Helical" evidence="8">
    <location>
        <begin position="45"/>
        <end position="64"/>
    </location>
</feature>
<dbReference type="EMBL" id="WKJK01000003">
    <property type="protein sequence ID" value="MRW89804.1"/>
    <property type="molecule type" value="Genomic_DNA"/>
</dbReference>
<feature type="transmembrane region" description="Helical" evidence="8">
    <location>
        <begin position="261"/>
        <end position="285"/>
    </location>
</feature>
<keyword evidence="6 8" id="KW-0472">Membrane</keyword>
<feature type="transmembrane region" description="Helical" evidence="8">
    <location>
        <begin position="408"/>
        <end position="428"/>
    </location>
</feature>
<dbReference type="PANTHER" id="PTHR48086">
    <property type="entry name" value="SODIUM/PROLINE SYMPORTER-RELATED"/>
    <property type="match status" value="1"/>
</dbReference>
<keyword evidence="3" id="KW-0813">Transport</keyword>
<accession>A0A6I2KZA7</accession>
<dbReference type="GO" id="GO:0022857">
    <property type="term" value="F:transmembrane transporter activity"/>
    <property type="evidence" value="ECO:0007669"/>
    <property type="project" value="InterPro"/>
</dbReference>
<evidence type="ECO:0000256" key="2">
    <source>
        <dbReference type="ARBA" id="ARBA00006434"/>
    </source>
</evidence>
<evidence type="ECO:0000313" key="9">
    <source>
        <dbReference type="EMBL" id="MRW89804.1"/>
    </source>
</evidence>
<dbReference type="InterPro" id="IPR001734">
    <property type="entry name" value="Na/solute_symporter"/>
</dbReference>
<evidence type="ECO:0000313" key="10">
    <source>
        <dbReference type="Proteomes" id="UP000433309"/>
    </source>
</evidence>
<organism evidence="9 10">
    <name type="scientific">Duganella guangzhouensis</name>
    <dbReference type="NCBI Taxonomy" id="2666084"/>
    <lineage>
        <taxon>Bacteria</taxon>
        <taxon>Pseudomonadati</taxon>
        <taxon>Pseudomonadota</taxon>
        <taxon>Betaproteobacteria</taxon>
        <taxon>Burkholderiales</taxon>
        <taxon>Oxalobacteraceae</taxon>
        <taxon>Telluria group</taxon>
        <taxon>Duganella</taxon>
    </lineage>
</organism>
<keyword evidence="4 8" id="KW-0812">Transmembrane</keyword>
<evidence type="ECO:0000256" key="4">
    <source>
        <dbReference type="ARBA" id="ARBA00022692"/>
    </source>
</evidence>
<dbReference type="InterPro" id="IPR038377">
    <property type="entry name" value="Na/Glc_symporter_sf"/>
</dbReference>
<proteinExistence type="inferred from homology"/>
<feature type="transmembrane region" description="Helical" evidence="8">
    <location>
        <begin position="6"/>
        <end position="24"/>
    </location>
</feature>
<sequence length="477" mass="50338">MDTRLLTIGGIAVAYFAVISWITYSVRKHASSSEGMTAGGRNFPAYLIGALLLSEFIGSSVSIGTAQQGFEVGISAAWNLVALSLGFLLLSFVLVKKFKESGQNTISGILASAYGEPVRFASSVLTIVALSIVAVALYAGGGAVLAAVLHIKKSWAILLIGVTTVIYVSLGGMRSVVYTNFAHSIVKYIGVILALAYALDASGGIATLQANLPAKMFNWTEIGWGQIFAWMIGGIGSIFATQYVIQALVGTDNPAVARRACYYVSSLMIPFGLMAALIGMCSAVMWPGIKSIDAFPKLIAHMPAFSASVMVVGLAGALFGGISATTLASSTLAMKDFFDPFFNKAKDDRKSVLFLRVAIAVTGLLPLILALYAEKLLMIAFLGKALRATLAVLILMAFYAPKFGTPRGAFFGIILSVVATIGWFLAGNPFGVDSSYLALAGPILTMGISEIFKPRNGTPLREVAAPQEFGRSRNATR</sequence>
<gene>
    <name evidence="9" type="ORF">GJ699_07395</name>
</gene>
<dbReference type="PANTHER" id="PTHR48086:SF7">
    <property type="entry name" value="SODIUM-SOLUTE SYMPORTER-RELATED"/>
    <property type="match status" value="1"/>
</dbReference>
<name>A0A6I2KZA7_9BURK</name>
<evidence type="ECO:0000256" key="3">
    <source>
        <dbReference type="ARBA" id="ARBA00022448"/>
    </source>
</evidence>
<feature type="transmembrane region" description="Helical" evidence="8">
    <location>
        <begin position="305"/>
        <end position="332"/>
    </location>
</feature>
<evidence type="ECO:0000256" key="1">
    <source>
        <dbReference type="ARBA" id="ARBA00004141"/>
    </source>
</evidence>
<keyword evidence="10" id="KW-1185">Reference proteome</keyword>
<feature type="transmembrane region" description="Helical" evidence="8">
    <location>
        <begin position="227"/>
        <end position="249"/>
    </location>
</feature>
<evidence type="ECO:0000256" key="6">
    <source>
        <dbReference type="ARBA" id="ARBA00023136"/>
    </source>
</evidence>
<feature type="transmembrane region" description="Helical" evidence="8">
    <location>
        <begin position="155"/>
        <end position="173"/>
    </location>
</feature>
<dbReference type="Gene3D" id="1.20.1730.10">
    <property type="entry name" value="Sodium/glucose cotransporter"/>
    <property type="match status" value="1"/>
</dbReference>
<evidence type="ECO:0000256" key="8">
    <source>
        <dbReference type="SAM" id="Phobius"/>
    </source>
</evidence>
<evidence type="ECO:0000256" key="7">
    <source>
        <dbReference type="RuleBase" id="RU362091"/>
    </source>
</evidence>
<dbReference type="InterPro" id="IPR050277">
    <property type="entry name" value="Sodium:Solute_Symporter"/>
</dbReference>
<dbReference type="Proteomes" id="UP000433309">
    <property type="component" value="Unassembled WGS sequence"/>
</dbReference>
<protein>
    <submittedName>
        <fullName evidence="9">Sodium:solute symporter family protein</fullName>
    </submittedName>
</protein>
<feature type="transmembrane region" description="Helical" evidence="8">
    <location>
        <begin position="353"/>
        <end position="373"/>
    </location>
</feature>
<comment type="caution">
    <text evidence="9">The sequence shown here is derived from an EMBL/GenBank/DDBJ whole genome shotgun (WGS) entry which is preliminary data.</text>
</comment>
<dbReference type="AlphaFoldDB" id="A0A6I2KZA7"/>
<evidence type="ECO:0000256" key="5">
    <source>
        <dbReference type="ARBA" id="ARBA00022989"/>
    </source>
</evidence>
<feature type="transmembrane region" description="Helical" evidence="8">
    <location>
        <begin position="76"/>
        <end position="95"/>
    </location>
</feature>